<accession>A0A0J1HQN3</accession>
<feature type="domain" description="N-acetyltransferase" evidence="1">
    <location>
        <begin position="10"/>
        <end position="176"/>
    </location>
</feature>
<protein>
    <submittedName>
        <fullName evidence="2">Alanine acetyltransferase</fullName>
    </submittedName>
</protein>
<dbReference type="RefSeq" id="WP_047945014.1">
    <property type="nucleotide sequence ID" value="NZ_JAMAUJ010000008.1"/>
</dbReference>
<dbReference type="InterPro" id="IPR051908">
    <property type="entry name" value="Ribosomal_N-acetyltransferase"/>
</dbReference>
<dbReference type="OrthoDB" id="9784707at2"/>
<gene>
    <name evidence="2" type="ORF">ABW02_25465</name>
</gene>
<dbReference type="PATRIC" id="fig|1397.4.peg.4637"/>
<dbReference type="AlphaFoldDB" id="A0A0J1HQN3"/>
<name>A0A0J1HQN3_NIACI</name>
<evidence type="ECO:0000313" key="2">
    <source>
        <dbReference type="EMBL" id="KLV16072.1"/>
    </source>
</evidence>
<comment type="caution">
    <text evidence="2">The sequence shown here is derived from an EMBL/GenBank/DDBJ whole genome shotgun (WGS) entry which is preliminary data.</text>
</comment>
<sequence>MFNIFVDQQIKLRLLERTDSHELFQLVNKNRKYLRKWLPWVDQITSPYQYQTIIPLWNQLFTEQTELNAGIFFNSRLVGMVTLQQIDWASRKASIGYFLAEDAQGHGIMTKCVVAILNYAFYYLKLNRIEIQCGVKNSKSQAIPEKLSFKKEGIIRDGEFLYDHFHDLYSYSMLAREWAAKY</sequence>
<dbReference type="EMBL" id="LDPH01000055">
    <property type="protein sequence ID" value="KLV16072.1"/>
    <property type="molecule type" value="Genomic_DNA"/>
</dbReference>
<dbReference type="PANTHER" id="PTHR43441">
    <property type="entry name" value="RIBOSOMAL-PROTEIN-SERINE ACETYLTRANSFERASE"/>
    <property type="match status" value="1"/>
</dbReference>
<dbReference type="PROSITE" id="PS51186">
    <property type="entry name" value="GNAT"/>
    <property type="match status" value="1"/>
</dbReference>
<dbReference type="InterPro" id="IPR016181">
    <property type="entry name" value="Acyl_CoA_acyltransferase"/>
</dbReference>
<organism evidence="2 3">
    <name type="scientific">Niallia circulans</name>
    <name type="common">Bacillus circulans</name>
    <dbReference type="NCBI Taxonomy" id="1397"/>
    <lineage>
        <taxon>Bacteria</taxon>
        <taxon>Bacillati</taxon>
        <taxon>Bacillota</taxon>
        <taxon>Bacilli</taxon>
        <taxon>Bacillales</taxon>
        <taxon>Bacillaceae</taxon>
        <taxon>Niallia</taxon>
    </lineage>
</organism>
<dbReference type="GO" id="GO:1990189">
    <property type="term" value="F:protein N-terminal-serine acetyltransferase activity"/>
    <property type="evidence" value="ECO:0007669"/>
    <property type="project" value="TreeGrafter"/>
</dbReference>
<proteinExistence type="predicted"/>
<dbReference type="Proteomes" id="UP000036045">
    <property type="component" value="Unassembled WGS sequence"/>
</dbReference>
<dbReference type="GO" id="GO:0005737">
    <property type="term" value="C:cytoplasm"/>
    <property type="evidence" value="ECO:0007669"/>
    <property type="project" value="TreeGrafter"/>
</dbReference>
<dbReference type="Pfam" id="PF13302">
    <property type="entry name" value="Acetyltransf_3"/>
    <property type="match status" value="1"/>
</dbReference>
<evidence type="ECO:0000259" key="1">
    <source>
        <dbReference type="PROSITE" id="PS51186"/>
    </source>
</evidence>
<reference evidence="2 3" key="1">
    <citation type="submission" date="2015-05" db="EMBL/GenBank/DDBJ databases">
        <title>Whole genome sequence and identification of bacterial endophytes from Costus igneus.</title>
        <authorList>
            <person name="Lee Y.P."/>
            <person name="Gan H.M."/>
            <person name="Eng W."/>
            <person name="Wheatley M.S."/>
            <person name="Caraballo A."/>
            <person name="Polter S."/>
            <person name="Savka M.A."/>
            <person name="Hudson A.O."/>
        </authorList>
    </citation>
    <scope>NUCLEOTIDE SEQUENCE [LARGE SCALE GENOMIC DNA]</scope>
    <source>
        <strain evidence="2 3">RIT379</strain>
    </source>
</reference>
<dbReference type="InterPro" id="IPR000182">
    <property type="entry name" value="GNAT_dom"/>
</dbReference>
<keyword evidence="3" id="KW-1185">Reference proteome</keyword>
<dbReference type="Gene3D" id="3.40.630.30">
    <property type="match status" value="1"/>
</dbReference>
<dbReference type="GO" id="GO:0008999">
    <property type="term" value="F:protein-N-terminal-alanine acetyltransferase activity"/>
    <property type="evidence" value="ECO:0007669"/>
    <property type="project" value="TreeGrafter"/>
</dbReference>
<evidence type="ECO:0000313" key="3">
    <source>
        <dbReference type="Proteomes" id="UP000036045"/>
    </source>
</evidence>
<dbReference type="PANTHER" id="PTHR43441:SF12">
    <property type="entry name" value="RIBOSOMAL N-ACETYLTRANSFERASE YDAF-RELATED"/>
    <property type="match status" value="1"/>
</dbReference>
<dbReference type="SUPFAM" id="SSF55729">
    <property type="entry name" value="Acyl-CoA N-acyltransferases (Nat)"/>
    <property type="match status" value="1"/>
</dbReference>
<keyword evidence="2" id="KW-0808">Transferase</keyword>